<evidence type="ECO:0000313" key="2">
    <source>
        <dbReference type="EMBL" id="KNZ55053.1"/>
    </source>
</evidence>
<organism evidence="2 3">
    <name type="scientific">Puccinia sorghi</name>
    <dbReference type="NCBI Taxonomy" id="27349"/>
    <lineage>
        <taxon>Eukaryota</taxon>
        <taxon>Fungi</taxon>
        <taxon>Dikarya</taxon>
        <taxon>Basidiomycota</taxon>
        <taxon>Pucciniomycotina</taxon>
        <taxon>Pucciniomycetes</taxon>
        <taxon>Pucciniales</taxon>
        <taxon>Pucciniaceae</taxon>
        <taxon>Puccinia</taxon>
    </lineage>
</organism>
<proteinExistence type="predicted"/>
<feature type="region of interest" description="Disordered" evidence="1">
    <location>
        <begin position="313"/>
        <end position="339"/>
    </location>
</feature>
<feature type="compositionally biased region" description="Basic and acidic residues" evidence="1">
    <location>
        <begin position="328"/>
        <end position="339"/>
    </location>
</feature>
<dbReference type="EMBL" id="LAVV01007701">
    <property type="protein sequence ID" value="KNZ55053.1"/>
    <property type="molecule type" value="Genomic_DNA"/>
</dbReference>
<protein>
    <submittedName>
        <fullName evidence="2">Uncharacterized protein</fullName>
    </submittedName>
</protein>
<evidence type="ECO:0000256" key="1">
    <source>
        <dbReference type="SAM" id="MobiDB-lite"/>
    </source>
</evidence>
<comment type="caution">
    <text evidence="2">The sequence shown here is derived from an EMBL/GenBank/DDBJ whole genome shotgun (WGS) entry which is preliminary data.</text>
</comment>
<reference evidence="2 3" key="1">
    <citation type="submission" date="2015-08" db="EMBL/GenBank/DDBJ databases">
        <title>Next Generation Sequencing and Analysis of the Genome of Puccinia sorghi L Schw, the Causal Agent of Maize Common Rust.</title>
        <authorList>
            <person name="Rochi L."/>
            <person name="Burguener G."/>
            <person name="Darino M."/>
            <person name="Turjanski A."/>
            <person name="Kreff E."/>
            <person name="Dieguez M.J."/>
            <person name="Sacco F."/>
        </authorList>
    </citation>
    <scope>NUCLEOTIDE SEQUENCE [LARGE SCALE GENOMIC DNA]</scope>
    <source>
        <strain evidence="2 3">RO10H11247</strain>
    </source>
</reference>
<gene>
    <name evidence="2" type="ORF">VP01_277g3</name>
</gene>
<sequence>MQPTLETVMLIAKMAQLEDLIEQLFQSNHTIMQSRRKIGENFKLLFLIYCSMQLFFNKLMYKICIKSARPIKKGLNRQENRDGRACCVVCSEHVIVCSLRDCLFCCFIKSAKLTKVYKVQQSFWCFSHLSPIVIQPSFDAQSLCRLHSDCATSTHANRWSLDGSMAGDAACQLQAVNCRHLVHIETLNTAFNSFTHKILIEFFVIRFSYLPLKYLSSCPKPTHWSNLPKFLAYFAPLVARSFYHWDQVLTSALPYFSLLAIHLHKIIFSALFCTQVPRPHLSVASLVTVKASLYIQSIGRLLYYTPKHSLIEPEQNGNSQTREMEEEVQLKRDIRDGKM</sequence>
<evidence type="ECO:0000313" key="3">
    <source>
        <dbReference type="Proteomes" id="UP000037035"/>
    </source>
</evidence>
<dbReference type="AlphaFoldDB" id="A0A0L6V2R7"/>
<dbReference type="Proteomes" id="UP000037035">
    <property type="component" value="Unassembled WGS sequence"/>
</dbReference>
<dbReference type="VEuPathDB" id="FungiDB:VP01_277g3"/>
<accession>A0A0L6V2R7</accession>
<keyword evidence="3" id="KW-1185">Reference proteome</keyword>
<name>A0A0L6V2R7_9BASI</name>